<evidence type="ECO:0000256" key="2">
    <source>
        <dbReference type="ARBA" id="ARBA00023015"/>
    </source>
</evidence>
<keyword evidence="4" id="KW-0804">Transcription</keyword>
<evidence type="ECO:0000313" key="6">
    <source>
        <dbReference type="EMBL" id="OLR92796.1"/>
    </source>
</evidence>
<gene>
    <name evidence="6" type="ORF">BJP25_19395</name>
</gene>
<dbReference type="AlphaFoldDB" id="A0A1Q9LL86"/>
<dbReference type="InterPro" id="IPR005119">
    <property type="entry name" value="LysR_subst-bd"/>
</dbReference>
<dbReference type="GO" id="GO:0003700">
    <property type="term" value="F:DNA-binding transcription factor activity"/>
    <property type="evidence" value="ECO:0007669"/>
    <property type="project" value="InterPro"/>
</dbReference>
<dbReference type="InterPro" id="IPR050950">
    <property type="entry name" value="HTH-type_LysR_regulators"/>
</dbReference>
<dbReference type="Gene3D" id="1.10.10.10">
    <property type="entry name" value="Winged helix-like DNA-binding domain superfamily/Winged helix DNA-binding domain"/>
    <property type="match status" value="1"/>
</dbReference>
<dbReference type="PROSITE" id="PS50931">
    <property type="entry name" value="HTH_LYSR"/>
    <property type="match status" value="1"/>
</dbReference>
<evidence type="ECO:0000313" key="7">
    <source>
        <dbReference type="Proteomes" id="UP000186040"/>
    </source>
</evidence>
<proteinExistence type="inferred from homology"/>
<comment type="caution">
    <text evidence="6">The sequence shown here is derived from an EMBL/GenBank/DDBJ whole genome shotgun (WGS) entry which is preliminary data.</text>
</comment>
<protein>
    <recommendedName>
        <fullName evidence="5">HTH lysR-type domain-containing protein</fullName>
    </recommendedName>
</protein>
<dbReference type="STRING" id="1193682.BJP25_19395"/>
<dbReference type="GO" id="GO:0005829">
    <property type="term" value="C:cytosol"/>
    <property type="evidence" value="ECO:0007669"/>
    <property type="project" value="TreeGrafter"/>
</dbReference>
<accession>A0A1Q9LL86</accession>
<reference evidence="6 7" key="1">
    <citation type="submission" date="2016-10" db="EMBL/GenBank/DDBJ databases">
        <title>The Draft Genome Sequence of Actinokineospora bangkokensis 44EHWT reveals the biosynthetic pathway of antifungal compounds Thailandins with unusual extender unit butylmalonyl-CoA.</title>
        <authorList>
            <person name="Greule A."/>
            <person name="Intra B."/>
            <person name="Flemming S."/>
            <person name="Rommel M.G."/>
            <person name="Panbangred W."/>
            <person name="Bechthold A."/>
        </authorList>
    </citation>
    <scope>NUCLEOTIDE SEQUENCE [LARGE SCALE GENOMIC DNA]</scope>
    <source>
        <strain evidence="6 7">44EHW</strain>
    </source>
</reference>
<dbReference type="EMBL" id="MKQR01000015">
    <property type="protein sequence ID" value="OLR92796.1"/>
    <property type="molecule type" value="Genomic_DNA"/>
</dbReference>
<dbReference type="Pfam" id="PF03466">
    <property type="entry name" value="LysR_substrate"/>
    <property type="match status" value="1"/>
</dbReference>
<keyword evidence="2" id="KW-0805">Transcription regulation</keyword>
<keyword evidence="3" id="KW-0238">DNA-binding</keyword>
<dbReference type="InterPro" id="IPR000847">
    <property type="entry name" value="LysR_HTH_N"/>
</dbReference>
<keyword evidence="7" id="KW-1185">Reference proteome</keyword>
<dbReference type="PANTHER" id="PTHR30419:SF31">
    <property type="entry name" value="BLR3139 PROTEIN"/>
    <property type="match status" value="1"/>
</dbReference>
<dbReference type="GO" id="GO:0003677">
    <property type="term" value="F:DNA binding"/>
    <property type="evidence" value="ECO:0007669"/>
    <property type="project" value="UniProtKB-KW"/>
</dbReference>
<evidence type="ECO:0000259" key="5">
    <source>
        <dbReference type="PROSITE" id="PS50931"/>
    </source>
</evidence>
<evidence type="ECO:0000256" key="4">
    <source>
        <dbReference type="ARBA" id="ARBA00023163"/>
    </source>
</evidence>
<organism evidence="6 7">
    <name type="scientific">Actinokineospora bangkokensis</name>
    <dbReference type="NCBI Taxonomy" id="1193682"/>
    <lineage>
        <taxon>Bacteria</taxon>
        <taxon>Bacillati</taxon>
        <taxon>Actinomycetota</taxon>
        <taxon>Actinomycetes</taxon>
        <taxon>Pseudonocardiales</taxon>
        <taxon>Pseudonocardiaceae</taxon>
        <taxon>Actinokineospora</taxon>
    </lineage>
</organism>
<evidence type="ECO:0000256" key="1">
    <source>
        <dbReference type="ARBA" id="ARBA00009437"/>
    </source>
</evidence>
<dbReference type="FunFam" id="1.10.10.10:FF:000001">
    <property type="entry name" value="LysR family transcriptional regulator"/>
    <property type="match status" value="1"/>
</dbReference>
<dbReference type="InterPro" id="IPR036390">
    <property type="entry name" value="WH_DNA-bd_sf"/>
</dbReference>
<dbReference type="SUPFAM" id="SSF46785">
    <property type="entry name" value="Winged helix' DNA-binding domain"/>
    <property type="match status" value="1"/>
</dbReference>
<feature type="domain" description="HTH lysR-type" evidence="5">
    <location>
        <begin position="1"/>
        <end position="58"/>
    </location>
</feature>
<dbReference type="Pfam" id="PF00126">
    <property type="entry name" value="HTH_1"/>
    <property type="match status" value="1"/>
</dbReference>
<dbReference type="OrthoDB" id="3181812at2"/>
<sequence length="298" mass="31360">MELRSLEYFVAVAEVGSFTGAAARLHLVQSTLSVAVRGLEHELGVPLFERSTRRVELTAAGRELLGPARAALRAAEAVRDTAAGLADGTSGTLRIGIMHSLPGFDLAGLITAFHRERPLVRLAPVTHPDGSTGLAGAVADHRLDLAFAAVGGARGGQHPDLDVVDLASEPIQLLCPPGHPLAGRSRVRLAELAGERFIDVPAAWGSRMSVDRHCAAHGLHREVAVEVGDVATVVELVRAGLGVALLAPTSAPRSVRAELITVAPHPVFTVSMLTARDRPLPATARRFIALAHQHLAPR</sequence>
<dbReference type="PANTHER" id="PTHR30419">
    <property type="entry name" value="HTH-TYPE TRANSCRIPTIONAL REGULATOR YBHD"/>
    <property type="match status" value="1"/>
</dbReference>
<dbReference type="InterPro" id="IPR036388">
    <property type="entry name" value="WH-like_DNA-bd_sf"/>
</dbReference>
<dbReference type="Proteomes" id="UP000186040">
    <property type="component" value="Unassembled WGS sequence"/>
</dbReference>
<comment type="similarity">
    <text evidence="1">Belongs to the LysR transcriptional regulatory family.</text>
</comment>
<dbReference type="Gene3D" id="3.40.190.290">
    <property type="match status" value="1"/>
</dbReference>
<dbReference type="PRINTS" id="PR00039">
    <property type="entry name" value="HTHLYSR"/>
</dbReference>
<dbReference type="SUPFAM" id="SSF53850">
    <property type="entry name" value="Periplasmic binding protein-like II"/>
    <property type="match status" value="1"/>
</dbReference>
<evidence type="ECO:0000256" key="3">
    <source>
        <dbReference type="ARBA" id="ARBA00023125"/>
    </source>
</evidence>
<dbReference type="RefSeq" id="WP_075975407.1">
    <property type="nucleotide sequence ID" value="NZ_MKQR01000015.1"/>
</dbReference>
<name>A0A1Q9LL86_9PSEU</name>